<feature type="compositionally biased region" description="Basic and acidic residues" evidence="12">
    <location>
        <begin position="478"/>
        <end position="492"/>
    </location>
</feature>
<evidence type="ECO:0000256" key="8">
    <source>
        <dbReference type="ARBA" id="ARBA00023098"/>
    </source>
</evidence>
<keyword evidence="9" id="KW-0275">Fatty acid biosynthesis</keyword>
<evidence type="ECO:0000256" key="7">
    <source>
        <dbReference type="ARBA" id="ARBA00022832"/>
    </source>
</evidence>
<dbReference type="InterPro" id="IPR018201">
    <property type="entry name" value="Ketoacyl_synth_AS"/>
</dbReference>
<evidence type="ECO:0000256" key="4">
    <source>
        <dbReference type="ARBA" id="ARBA00022516"/>
    </source>
</evidence>
<dbReference type="Gene3D" id="3.30.70.3290">
    <property type="match status" value="1"/>
</dbReference>
<comment type="pathway">
    <text evidence="1">Lipid metabolism; fatty acid biosynthesis.</text>
</comment>
<dbReference type="InterPro" id="IPR014031">
    <property type="entry name" value="Ketoacyl_synth_C"/>
</dbReference>
<keyword evidence="7" id="KW-0276">Fatty acid metabolism</keyword>
<dbReference type="SMART" id="SM00825">
    <property type="entry name" value="PKS_KS"/>
    <property type="match status" value="2"/>
</dbReference>
<keyword evidence="15" id="KW-1185">Reference proteome</keyword>
<feature type="domain" description="Ketosynthase family 3 (KS3)" evidence="13">
    <location>
        <begin position="445"/>
        <end position="872"/>
    </location>
</feature>
<dbReference type="Gene3D" id="3.30.70.250">
    <property type="entry name" value="Malonyl-CoA ACP transacylase, ACP-binding"/>
    <property type="match status" value="1"/>
</dbReference>
<gene>
    <name evidence="14" type="ORF">AKJ08_2413</name>
</gene>
<evidence type="ECO:0000256" key="6">
    <source>
        <dbReference type="ARBA" id="ARBA00022679"/>
    </source>
</evidence>
<dbReference type="InterPro" id="IPR029069">
    <property type="entry name" value="HotDog_dom_sf"/>
</dbReference>
<dbReference type="PANTHER" id="PTHR43074">
    <property type="entry name" value="OMEGA-3 POLYUNSATURATED FATTY ACID SYNTHASE PFAB-RELATED"/>
    <property type="match status" value="1"/>
</dbReference>
<dbReference type="SUPFAM" id="SSF52151">
    <property type="entry name" value="FabD/lysophospholipase-like"/>
    <property type="match status" value="1"/>
</dbReference>
<dbReference type="Gene3D" id="3.40.47.10">
    <property type="match status" value="2"/>
</dbReference>
<dbReference type="InterPro" id="IPR001227">
    <property type="entry name" value="Ac_transferase_dom_sf"/>
</dbReference>
<dbReference type="SMART" id="SM00827">
    <property type="entry name" value="PKS_AT"/>
    <property type="match status" value="1"/>
</dbReference>
<evidence type="ECO:0000256" key="12">
    <source>
        <dbReference type="SAM" id="MobiDB-lite"/>
    </source>
</evidence>
<dbReference type="InterPro" id="IPR016035">
    <property type="entry name" value="Acyl_Trfase/lysoPLipase"/>
</dbReference>
<evidence type="ECO:0000256" key="5">
    <source>
        <dbReference type="ARBA" id="ARBA00022553"/>
    </source>
</evidence>
<evidence type="ECO:0000256" key="9">
    <source>
        <dbReference type="ARBA" id="ARBA00023160"/>
    </source>
</evidence>
<feature type="domain" description="Ketosynthase family 3 (KS3)" evidence="13">
    <location>
        <begin position="8"/>
        <end position="431"/>
    </location>
</feature>
<dbReference type="Proteomes" id="UP000055590">
    <property type="component" value="Chromosome"/>
</dbReference>
<evidence type="ECO:0000259" key="13">
    <source>
        <dbReference type="PROSITE" id="PS52004"/>
    </source>
</evidence>
<protein>
    <submittedName>
        <fullName evidence="14">Omega-3 polyunsaturated fatty acid synthase</fullName>
    </submittedName>
</protein>
<dbReference type="CDD" id="cd00833">
    <property type="entry name" value="PKS"/>
    <property type="match status" value="2"/>
</dbReference>
<dbReference type="PROSITE" id="PS52004">
    <property type="entry name" value="KS3_2"/>
    <property type="match status" value="2"/>
</dbReference>
<keyword evidence="8" id="KW-0443">Lipid metabolism</keyword>
<evidence type="ECO:0000256" key="10">
    <source>
        <dbReference type="ARBA" id="ARBA00023239"/>
    </source>
</evidence>
<reference evidence="14 15" key="1">
    <citation type="submission" date="2015-08" db="EMBL/GenBank/DDBJ databases">
        <authorList>
            <person name="Babu N.S."/>
            <person name="Beckwith C.J."/>
            <person name="Beseler K.G."/>
            <person name="Brison A."/>
            <person name="Carone J.V."/>
            <person name="Caskin T.P."/>
            <person name="Diamond M."/>
            <person name="Durham M.E."/>
            <person name="Foxe J.M."/>
            <person name="Go M."/>
            <person name="Henderson B.A."/>
            <person name="Jones I.B."/>
            <person name="McGettigan J.A."/>
            <person name="Micheletti S.J."/>
            <person name="Nasrallah M.E."/>
            <person name="Ortiz D."/>
            <person name="Piller C.R."/>
            <person name="Privatt S.R."/>
            <person name="Schneider S.L."/>
            <person name="Sharp S."/>
            <person name="Smith T.C."/>
            <person name="Stanton J.D."/>
            <person name="Ullery H.E."/>
            <person name="Wilson R.J."/>
            <person name="Serrano M.G."/>
            <person name="Buck G."/>
            <person name="Lee V."/>
            <person name="Wang Y."/>
            <person name="Carvalho R."/>
            <person name="Voegtly L."/>
            <person name="Shi R."/>
            <person name="Duckworth R."/>
            <person name="Johnson A."/>
            <person name="Loviza R."/>
            <person name="Walstead R."/>
            <person name="Shah Z."/>
            <person name="Kiflezghi M."/>
            <person name="Wade K."/>
            <person name="Ball S.L."/>
            <person name="Bradley K.W."/>
            <person name="Asai D.J."/>
            <person name="Bowman C.A."/>
            <person name="Russell D.A."/>
            <person name="Pope W.H."/>
            <person name="Jacobs-Sera D."/>
            <person name="Hendrix R.W."/>
            <person name="Hatfull G.F."/>
        </authorList>
    </citation>
    <scope>NUCLEOTIDE SEQUENCE [LARGE SCALE GENOMIC DNA]</scope>
    <source>
        <strain evidence="14 15">DSM 27710</strain>
    </source>
</reference>
<dbReference type="InterPro" id="IPR016039">
    <property type="entry name" value="Thiolase-like"/>
</dbReference>
<dbReference type="PATRIC" id="fig|1391653.3.peg.2515"/>
<comment type="similarity">
    <text evidence="2">Belongs to the thioester dehydratase family. FabA subfamily.</text>
</comment>
<dbReference type="GO" id="GO:0006633">
    <property type="term" value="P:fatty acid biosynthetic process"/>
    <property type="evidence" value="ECO:0007669"/>
    <property type="project" value="UniProtKB-UniPathway"/>
</dbReference>
<dbReference type="UniPathway" id="UPA00094"/>
<dbReference type="GO" id="GO:0005737">
    <property type="term" value="C:cytoplasm"/>
    <property type="evidence" value="ECO:0007669"/>
    <property type="project" value="InterPro"/>
</dbReference>
<dbReference type="Pfam" id="PF02801">
    <property type="entry name" value="Ketoacyl-synt_C"/>
    <property type="match status" value="2"/>
</dbReference>
<dbReference type="Pfam" id="PF00109">
    <property type="entry name" value="ketoacyl-synt"/>
    <property type="match status" value="2"/>
</dbReference>
<dbReference type="Gene3D" id="3.40.366.10">
    <property type="entry name" value="Malonyl-Coenzyme A Acyl Carrier Protein, domain 2"/>
    <property type="match status" value="1"/>
</dbReference>
<comment type="similarity">
    <text evidence="11">Belongs to the thiolase-like superfamily. Beta-ketoacyl-ACP synthases family.</text>
</comment>
<keyword evidence="10" id="KW-0456">Lyase</keyword>
<dbReference type="KEGG" id="vin:AKJ08_2413"/>
<dbReference type="RefSeq" id="WP_205624719.1">
    <property type="nucleotide sequence ID" value="NZ_CP012332.1"/>
</dbReference>
<dbReference type="GO" id="GO:0019171">
    <property type="term" value="F:(3R)-hydroxyacyl-[acyl-carrier-protein] dehydratase activity"/>
    <property type="evidence" value="ECO:0007669"/>
    <property type="project" value="InterPro"/>
</dbReference>
<dbReference type="PANTHER" id="PTHR43074:SF1">
    <property type="entry name" value="BETA-KETOACYL SYNTHASE FAMILY PROTEIN-RELATED"/>
    <property type="match status" value="1"/>
</dbReference>
<dbReference type="CDD" id="cd01287">
    <property type="entry name" value="FabA"/>
    <property type="match status" value="1"/>
</dbReference>
<evidence type="ECO:0000256" key="1">
    <source>
        <dbReference type="ARBA" id="ARBA00005194"/>
    </source>
</evidence>
<accession>A0A0K1PF26</accession>
<name>A0A0K1PF26_9BACT</name>
<proteinExistence type="inferred from homology"/>
<dbReference type="STRING" id="1391653.AKJ08_2413"/>
<dbReference type="InterPro" id="IPR010083">
    <property type="entry name" value="FabA"/>
</dbReference>
<organism evidence="14 15">
    <name type="scientific">Vulgatibacter incomptus</name>
    <dbReference type="NCBI Taxonomy" id="1391653"/>
    <lineage>
        <taxon>Bacteria</taxon>
        <taxon>Pseudomonadati</taxon>
        <taxon>Myxococcota</taxon>
        <taxon>Myxococcia</taxon>
        <taxon>Myxococcales</taxon>
        <taxon>Cystobacterineae</taxon>
        <taxon>Vulgatibacteraceae</taxon>
        <taxon>Vulgatibacter</taxon>
    </lineage>
</organism>
<keyword evidence="3" id="KW-0596">Phosphopantetheine</keyword>
<dbReference type="GO" id="GO:0004315">
    <property type="term" value="F:3-oxoacyl-[acyl-carrier-protein] synthase activity"/>
    <property type="evidence" value="ECO:0007669"/>
    <property type="project" value="InterPro"/>
</dbReference>
<feature type="region of interest" description="Disordered" evidence="12">
    <location>
        <begin position="478"/>
        <end position="497"/>
    </location>
</feature>
<evidence type="ECO:0000313" key="15">
    <source>
        <dbReference type="Proteomes" id="UP000055590"/>
    </source>
</evidence>
<evidence type="ECO:0000313" key="14">
    <source>
        <dbReference type="EMBL" id="AKU92026.1"/>
    </source>
</evidence>
<evidence type="ECO:0000256" key="2">
    <source>
        <dbReference type="ARBA" id="ARBA00006714"/>
    </source>
</evidence>
<sequence>MAEVLRKPRAIAIVGAAGKFPGAPDLDSLWNRILARESASREVPPERWPVPTEALLDPSGRPDRLISTKGCFLDPFEAKVEGIDRALVDSLDPLHRLALTVGVDAFHSGSGASLDRDRVSVVLANIVLPTDAASAFSRAAAFGDEPDASPLDRQPAALPAALLARALGLGGGSYTLDAACASSLYALHLACLDLEAGRADAVLAGGVSRPQALYTQVGFTQLQALSPSGRCAPFDTRADGLVVGEGACIFLLQRLEDAVASGRPILGVIRGIGLSNDVGGSLLSPEREGQVRAMGSAYASAGWRPSDVDLIECHGTGTPRGDAVELSSLDTLWSEEDSTAGCAIGSVKSNVGHLLTAAAATGLAKVLLALREGVLPPSAGFEAATAAPGLGRFRVPTAPEPWQRRAPDLPRRAAVSAFGFGGINAHLLVEEWLPGAASERSAADADPIAIVGMSTRFGRLRDLAAFREAIFRGERVLDPRPADRAGPADEPRSAGPGAWIDELEIPLGRYRIPPRELPSLLPQQLLALDAATAAADDAGLIRLGAAPRLRTGALVGQGLDPETTRFQLRWLLREREDERLDELGPALDSARTLGALGGVVAGRIARELQLGGPSFSVSGEDTSGLRALEVAARLLQAGDADAMIVAGVEVLGALDGSLRPWSRTGRSLPFERDADGCTPGEGAAAVVLKRLSDAEAAGDRIYAVLRGVGAAGGGDLGEGALGDGPTEHAYVRALERAHAEAGVDKERISLLEAHGSGIPDEDAAEARALHRYFGPGVDPSCALGSAKAVVGHTGAASGLASVVKTALALFHEILPPHPGFRMPVDAADWDAGPFHVPRTAQAWLRDRAEGPRLAGVSSVARDGTCLHAVLGGVERPASAHRRERARPAGDRGVGLFVCRGRTEAGLASAVASLREWLQREAPIEALAAGWHRATAASASGAESSAHARAFVGASRDEILRQLDRPARPGSLRAANGSPEVAFVFPGSGNHFVGMGRSLGVTFPETIRALDSETTQLRSQMMPRWFAPWRASWPKGAEGEAARAIAREPARMILGQVAHGIAMSDCLRFLGVEPDAVVGYSLGETAGLFSARAWRDRDGMFSRTMASPLFRDELSGRCDVARRAWGVDEADWHAAVVNRSADEVRAALRGTVSLLIVNAPGECVVGGRRGDVEALVAALACEALPLEGVPTVHCGVVEPVAAAYRRLHVQPTTAPPGVRFYSGAWAKAYEPTDERAADSILANALHGFDFPAVIEKAWEDGVRIFVELGPQGSCTRMIGRILAGREHLAVAACQRDRDPASTMLGAVARMIESGIHVDLERLYGAESGIELEDPEAAPRPSVSVPMGRPWPRVDAVQEEEIIRQPMPIPETIPANEDLRAIPAPVSPAVHGSSTVMELGALARGILETSRANVAAHGVFLHAAEGALHLRQLALENERRLLQLLGGAAPDFAAPPIAAPEIAAPVPVATGGQPPAFDRDLCMEFAIGKLSNVLGPAFAEVDLHATRVRLPDEPLMLVDRIVSVEGTLGILGSGRCVTEHDVHHGAWYLDGGRAPVCISVESGQADLFLCAYLGIDLVTKGERVYRLLDAQVIFHRDLPRPGETVRYDIRVHRFIRQGDTHLLFFEFDGTIAGEPLITMRSGCAGFFSPGQLASGKGIVGELPSAIPQRRLGSDGRTTAPFEPLVSIGRETLGDEALDALRRGDAETAFGPLFAGITLPPALRLPDGRMRLVDRIIELDPTGGRFGLGTVTGEADIEPDAWFLTCHFSDDPVMPGTLMYECCLHTLRVLLLRMGWVCDESEAPEGLGYAPVVGNPSKLRCRGQVTPTTKKARYRIDIKEIGYDPEPYVLADASMFVDDLHAVEMEGMSVRLVGMDAERIARTWARSTSAAHAASEPVEADDLGALFADDAILPLGRTSSNRPIYGRRHIEAFATGLPSQAFGAPYHRFDGGRMARLPSDPFSFIDEIVPEAGAPFRLEKGASAKAVYRVPTDAWYFGASRLGHMPYSVLLEAALQPCGWLAAWLGSALRRDEPLFFRNLEGTATVHDLVTPGTGDLETLAHLDLVSEAGGMILQQFTFETRSARGPVFTGTTRFGFFPEAALAQQAGIRVPTGGIDMPSGGRSFPIAATAPLTPGDPATPSTGLALPAGAFRFLDRVDALNLTGGPHGLGSALGSKSVDPDDWFFAAHFHGDPVMPGSLGVEALLQLMQHLCVERWPSLAKSHRFAVMPPSGESNRWVYRGQVRPATARMEVVAHVKSIADLPVPRLVADGYVLADGKAIYSMHDLSIALVEP</sequence>
<evidence type="ECO:0000256" key="11">
    <source>
        <dbReference type="RuleBase" id="RU003694"/>
    </source>
</evidence>
<dbReference type="InterPro" id="IPR014030">
    <property type="entry name" value="Ketoacyl_synth_N"/>
</dbReference>
<dbReference type="InterPro" id="IPR013114">
    <property type="entry name" value="FabA_FabZ"/>
</dbReference>
<dbReference type="EMBL" id="CP012332">
    <property type="protein sequence ID" value="AKU92026.1"/>
    <property type="molecule type" value="Genomic_DNA"/>
</dbReference>
<keyword evidence="4" id="KW-0444">Lipid biosynthesis</keyword>
<dbReference type="InterPro" id="IPR014043">
    <property type="entry name" value="Acyl_transferase_dom"/>
</dbReference>
<dbReference type="SUPFAM" id="SSF53901">
    <property type="entry name" value="Thiolase-like"/>
    <property type="match status" value="2"/>
</dbReference>
<dbReference type="InterPro" id="IPR020841">
    <property type="entry name" value="PKS_Beta-ketoAc_synthase_dom"/>
</dbReference>
<keyword evidence="6 11" id="KW-0808">Transferase</keyword>
<dbReference type="PROSITE" id="PS00606">
    <property type="entry name" value="KS3_1"/>
    <property type="match status" value="1"/>
</dbReference>
<keyword evidence="5" id="KW-0597">Phosphoprotein</keyword>
<evidence type="ECO:0000256" key="3">
    <source>
        <dbReference type="ARBA" id="ARBA00022450"/>
    </source>
</evidence>
<dbReference type="Gene3D" id="3.10.129.10">
    <property type="entry name" value="Hotdog Thioesterase"/>
    <property type="match status" value="4"/>
</dbReference>
<dbReference type="SUPFAM" id="SSF54637">
    <property type="entry name" value="Thioesterase/thiol ester dehydrase-isomerase"/>
    <property type="match status" value="4"/>
</dbReference>
<dbReference type="InterPro" id="IPR052568">
    <property type="entry name" value="PKS-FAS_Synthase"/>
</dbReference>
<dbReference type="Pfam" id="PF07977">
    <property type="entry name" value="FabA"/>
    <property type="match status" value="2"/>
</dbReference>